<feature type="region of interest" description="Disordered" evidence="1">
    <location>
        <begin position="485"/>
        <end position="673"/>
    </location>
</feature>
<evidence type="ECO:0000313" key="2">
    <source>
        <dbReference type="EMBL" id="BBY46619.1"/>
    </source>
</evidence>
<keyword evidence="3" id="KW-1185">Reference proteome</keyword>
<dbReference type="KEGG" id="marz:MARA_00490"/>
<accession>A0A7I7RRK0</accession>
<dbReference type="Proteomes" id="UP000467428">
    <property type="component" value="Plasmid pJCM18538"/>
</dbReference>
<gene>
    <name evidence="2" type="ORF">MARA_00490</name>
</gene>
<evidence type="ECO:0000256" key="1">
    <source>
        <dbReference type="SAM" id="MobiDB-lite"/>
    </source>
</evidence>
<proteinExistence type="predicted"/>
<feature type="compositionally biased region" description="Polar residues" evidence="1">
    <location>
        <begin position="588"/>
        <end position="625"/>
    </location>
</feature>
<dbReference type="AlphaFoldDB" id="A0A7I7RRK0"/>
<reference evidence="2 3" key="1">
    <citation type="journal article" date="2019" name="Emerg. Microbes Infect.">
        <title>Comprehensive subspecies identification of 175 nontuberculous mycobacteria species based on 7547 genomic profiles.</title>
        <authorList>
            <person name="Matsumoto Y."/>
            <person name="Kinjo T."/>
            <person name="Motooka D."/>
            <person name="Nabeya D."/>
            <person name="Jung N."/>
            <person name="Uechi K."/>
            <person name="Horii T."/>
            <person name="Iida T."/>
            <person name="Fujita J."/>
            <person name="Nakamura S."/>
        </authorList>
    </citation>
    <scope>NUCLEOTIDE SEQUENCE [LARGE SCALE GENOMIC DNA]</scope>
    <source>
        <strain evidence="2 3">JCM 18538</strain>
        <plasmid evidence="2">pJCM18538</plasmid>
    </source>
</reference>
<keyword evidence="2" id="KW-0614">Plasmid</keyword>
<organism evidence="2 3">
    <name type="scientific">Mycolicibacterium arabiense</name>
    <dbReference type="NCBI Taxonomy" id="1286181"/>
    <lineage>
        <taxon>Bacteria</taxon>
        <taxon>Bacillati</taxon>
        <taxon>Actinomycetota</taxon>
        <taxon>Actinomycetes</taxon>
        <taxon>Mycobacteriales</taxon>
        <taxon>Mycobacteriaceae</taxon>
        <taxon>Mycolicibacterium</taxon>
    </lineage>
</organism>
<feature type="compositionally biased region" description="Basic and acidic residues" evidence="1">
    <location>
        <begin position="574"/>
        <end position="585"/>
    </location>
</feature>
<name>A0A7I7RRK0_9MYCO</name>
<dbReference type="EMBL" id="AP022592">
    <property type="protein sequence ID" value="BBY46619.1"/>
    <property type="molecule type" value="Genomic_DNA"/>
</dbReference>
<feature type="compositionally biased region" description="Low complexity" evidence="1">
    <location>
        <begin position="499"/>
        <end position="520"/>
    </location>
</feature>
<feature type="compositionally biased region" description="Low complexity" evidence="1">
    <location>
        <begin position="642"/>
        <end position="656"/>
    </location>
</feature>
<feature type="compositionally biased region" description="Low complexity" evidence="1">
    <location>
        <begin position="535"/>
        <end position="547"/>
    </location>
</feature>
<sequence>MTGNPPIRRAPLEGLVELSVRTYLTAGVALTAASAIALTPVVATPGDHHLAVPYASVSEVQLEAAIKPADVAALAANLDAAMASVTATVTSMVDGSGHTLTGALTSAAAPNDNLWDGLIRAAGANPTLGSVLIALKAASAGGLSQLAQSVEATDNTIALSSGQLAGILTSTATGSLGSATQAVASVNNPISAESYLGLLNTSFGIAGMALRGGINAAATLATGGVHLTSTLVTVVSDQIINAVSLVNGLLDAGKSLTDVALIDGALTAVQGIVSAPVTAVLAGVAGITGAAANAATLALGRVAGGASGVVSTWLGNGSTAGALQNALVAIGTAPLSPASYTNAVSVLLGAGVTTVQTVVGTASSFASLPFRVGADLTGTAAEVINSFTGGLATAASGLMRAAGLPSFVAGPPYAVATAVAGAVNVAAFATAAALYTISTAIDIGQAIGGILNAGPLALSATAADPAALPDSVLRSSLVNTLTVPGDVLDANEDGGTSVPAASTTEDTATAADDPTTAAEAMSDKPTTDESPPETSPSDSVAAEVVEPAAPPTDGLSEEVATPAETAADDLGTDDAMRAPGERTDADTSDNATSAPATDTANPGTGRLKSTGSTGRHVASSEQIGPTTGAKAAGDGGESYGRHASGTTASESSASSGGRHRSDAQPAGRRSVQH</sequence>
<evidence type="ECO:0000313" key="3">
    <source>
        <dbReference type="Proteomes" id="UP000467428"/>
    </source>
</evidence>
<geneLocation type="plasmid" evidence="2">
    <name>pJCM18538</name>
</geneLocation>
<protein>
    <submittedName>
        <fullName evidence="2">Uncharacterized protein</fullName>
    </submittedName>
</protein>